<proteinExistence type="predicted"/>
<keyword evidence="3" id="KW-1185">Reference proteome</keyword>
<accession>A0A9D3XJ24</accession>
<dbReference type="AlphaFoldDB" id="A0A9D3XJ24"/>
<comment type="caution">
    <text evidence="2">The sequence shown here is derived from an EMBL/GenBank/DDBJ whole genome shotgun (WGS) entry which is preliminary data.</text>
</comment>
<evidence type="ECO:0000256" key="1">
    <source>
        <dbReference type="SAM" id="MobiDB-lite"/>
    </source>
</evidence>
<protein>
    <submittedName>
        <fullName evidence="2">Uncharacterized protein</fullName>
    </submittedName>
</protein>
<dbReference type="Proteomes" id="UP000827986">
    <property type="component" value="Unassembled WGS sequence"/>
</dbReference>
<evidence type="ECO:0000313" key="2">
    <source>
        <dbReference type="EMBL" id="KAH1180572.1"/>
    </source>
</evidence>
<name>A0A9D3XJ24_9SAUR</name>
<organism evidence="2 3">
    <name type="scientific">Mauremys mutica</name>
    <name type="common">yellowpond turtle</name>
    <dbReference type="NCBI Taxonomy" id="74926"/>
    <lineage>
        <taxon>Eukaryota</taxon>
        <taxon>Metazoa</taxon>
        <taxon>Chordata</taxon>
        <taxon>Craniata</taxon>
        <taxon>Vertebrata</taxon>
        <taxon>Euteleostomi</taxon>
        <taxon>Archelosauria</taxon>
        <taxon>Testudinata</taxon>
        <taxon>Testudines</taxon>
        <taxon>Cryptodira</taxon>
        <taxon>Durocryptodira</taxon>
        <taxon>Testudinoidea</taxon>
        <taxon>Geoemydidae</taxon>
        <taxon>Geoemydinae</taxon>
        <taxon>Mauremys</taxon>
    </lineage>
</organism>
<gene>
    <name evidence="2" type="ORF">KIL84_009408</name>
</gene>
<reference evidence="2" key="1">
    <citation type="submission" date="2021-09" db="EMBL/GenBank/DDBJ databases">
        <title>The genome of Mauremys mutica provides insights into the evolution of semi-aquatic lifestyle.</title>
        <authorList>
            <person name="Gong S."/>
            <person name="Gao Y."/>
        </authorList>
    </citation>
    <scope>NUCLEOTIDE SEQUENCE</scope>
    <source>
        <strain evidence="2">MM-2020</strain>
        <tissue evidence="2">Muscle</tissue>
    </source>
</reference>
<sequence>MPVTGLARGKRRSGTDTLSARTSENHPCASQRHHEVLHQCHRNPAMTFLLLLRGCGSVEKNWKETTLCSSNVSCLVGPAVSPGQ</sequence>
<dbReference type="EMBL" id="JAHDVG010000470">
    <property type="protein sequence ID" value="KAH1180572.1"/>
    <property type="molecule type" value="Genomic_DNA"/>
</dbReference>
<evidence type="ECO:0000313" key="3">
    <source>
        <dbReference type="Proteomes" id="UP000827986"/>
    </source>
</evidence>
<feature type="region of interest" description="Disordered" evidence="1">
    <location>
        <begin position="1"/>
        <end position="28"/>
    </location>
</feature>